<evidence type="ECO:0000313" key="3">
    <source>
        <dbReference type="Proteomes" id="UP000240728"/>
    </source>
</evidence>
<organism evidence="2 3">
    <name type="scientific">Photobacterium kishitanii</name>
    <dbReference type="NCBI Taxonomy" id="318456"/>
    <lineage>
        <taxon>Bacteria</taxon>
        <taxon>Pseudomonadati</taxon>
        <taxon>Pseudomonadota</taxon>
        <taxon>Gammaproteobacteria</taxon>
        <taxon>Vibrionales</taxon>
        <taxon>Vibrionaceae</taxon>
        <taxon>Photobacterium</taxon>
    </lineage>
</organism>
<evidence type="ECO:0000259" key="1">
    <source>
        <dbReference type="PROSITE" id="PS50943"/>
    </source>
</evidence>
<evidence type="ECO:0000313" key="2">
    <source>
        <dbReference type="EMBL" id="PSX45890.1"/>
    </source>
</evidence>
<reference evidence="2 3" key="1">
    <citation type="submission" date="2018-01" db="EMBL/GenBank/DDBJ databases">
        <title>Whole genome sequencing of Histamine producing bacteria.</title>
        <authorList>
            <person name="Butler K."/>
        </authorList>
    </citation>
    <scope>NUCLEOTIDE SEQUENCE [LARGE SCALE GENOMIC DNA]</scope>
    <source>
        <strain evidence="2 3">A1-4</strain>
    </source>
</reference>
<dbReference type="Gene3D" id="1.10.260.40">
    <property type="entry name" value="lambda repressor-like DNA-binding domains"/>
    <property type="match status" value="1"/>
</dbReference>
<dbReference type="EMBL" id="PYOZ01000003">
    <property type="protein sequence ID" value="PSX45890.1"/>
    <property type="molecule type" value="Genomic_DNA"/>
</dbReference>
<proteinExistence type="predicted"/>
<protein>
    <submittedName>
        <fullName evidence="2">XRE family transcriptional regulator</fullName>
    </submittedName>
</protein>
<dbReference type="SMART" id="SM00530">
    <property type="entry name" value="HTH_XRE"/>
    <property type="match status" value="1"/>
</dbReference>
<dbReference type="Proteomes" id="UP000240728">
    <property type="component" value="Unassembled WGS sequence"/>
</dbReference>
<gene>
    <name evidence="2" type="ORF">C0W53_07705</name>
</gene>
<dbReference type="Pfam" id="PF01381">
    <property type="entry name" value="HTH_3"/>
    <property type="match status" value="1"/>
</dbReference>
<dbReference type="CDD" id="cd00093">
    <property type="entry name" value="HTH_XRE"/>
    <property type="match status" value="1"/>
</dbReference>
<keyword evidence="3" id="KW-1185">Reference proteome</keyword>
<name>A0AAX0YWK2_9GAMM</name>
<sequence length="108" mass="12518">MNIKILKTRYSMKLTQSEMALLLGVSKKRYIRVESGSICPKADFLYNLSGVADKNIAYFYHNQDGVLDNIMNILKINESKIDIKILTLFELMLSAEIEMNNEKWKKQP</sequence>
<dbReference type="SUPFAM" id="SSF47413">
    <property type="entry name" value="lambda repressor-like DNA-binding domains"/>
    <property type="match status" value="1"/>
</dbReference>
<dbReference type="InterPro" id="IPR010982">
    <property type="entry name" value="Lambda_DNA-bd_dom_sf"/>
</dbReference>
<comment type="caution">
    <text evidence="2">The sequence shown here is derived from an EMBL/GenBank/DDBJ whole genome shotgun (WGS) entry which is preliminary data.</text>
</comment>
<dbReference type="GO" id="GO:0003677">
    <property type="term" value="F:DNA binding"/>
    <property type="evidence" value="ECO:0007669"/>
    <property type="project" value="InterPro"/>
</dbReference>
<feature type="domain" description="HTH cro/C1-type" evidence="1">
    <location>
        <begin position="5"/>
        <end position="59"/>
    </location>
</feature>
<dbReference type="PROSITE" id="PS50943">
    <property type="entry name" value="HTH_CROC1"/>
    <property type="match status" value="1"/>
</dbReference>
<accession>A0AAX0YWK2</accession>
<dbReference type="AlphaFoldDB" id="A0AAX0YWK2"/>
<dbReference type="InterPro" id="IPR001387">
    <property type="entry name" value="Cro/C1-type_HTH"/>
</dbReference>